<dbReference type="InterPro" id="IPR002860">
    <property type="entry name" value="BNR_rpt"/>
</dbReference>
<dbReference type="Proteomes" id="UP001596002">
    <property type="component" value="Unassembled WGS sequence"/>
</dbReference>
<evidence type="ECO:0000313" key="1">
    <source>
        <dbReference type="EMBL" id="MFC4766518.1"/>
    </source>
</evidence>
<dbReference type="Gene3D" id="2.130.10.10">
    <property type="entry name" value="YVTN repeat-like/Quinoprotein amine dehydrogenase"/>
    <property type="match status" value="1"/>
</dbReference>
<dbReference type="PANTHER" id="PTHR47199">
    <property type="entry name" value="PHOTOSYSTEM II STABILITY/ASSEMBLY FACTOR HCF136, CHLOROPLASTIC"/>
    <property type="match status" value="1"/>
</dbReference>
<proteinExistence type="predicted"/>
<dbReference type="InterPro" id="IPR015943">
    <property type="entry name" value="WD40/YVTN_repeat-like_dom_sf"/>
</dbReference>
<dbReference type="CDD" id="cd15482">
    <property type="entry name" value="Sialidase_non-viral"/>
    <property type="match status" value="1"/>
</dbReference>
<keyword evidence="2" id="KW-1185">Reference proteome</keyword>
<dbReference type="SUPFAM" id="SSF110296">
    <property type="entry name" value="Oligoxyloglucan reducing end-specific cellobiohydrolase"/>
    <property type="match status" value="1"/>
</dbReference>
<accession>A0ABV9PY18</accession>
<dbReference type="Pfam" id="PF02012">
    <property type="entry name" value="BNR"/>
    <property type="match status" value="1"/>
</dbReference>
<evidence type="ECO:0008006" key="3">
    <source>
        <dbReference type="Google" id="ProtNLM"/>
    </source>
</evidence>
<name>A0ABV9PY18_9BACL</name>
<dbReference type="EMBL" id="JBHSHC010000023">
    <property type="protein sequence ID" value="MFC4766518.1"/>
    <property type="molecule type" value="Genomic_DNA"/>
</dbReference>
<evidence type="ECO:0000313" key="2">
    <source>
        <dbReference type="Proteomes" id="UP001596002"/>
    </source>
</evidence>
<comment type="caution">
    <text evidence="1">The sequence shown here is derived from an EMBL/GenBank/DDBJ whole genome shotgun (WGS) entry which is preliminary data.</text>
</comment>
<sequence length="255" mass="29145">MAWTYEMSSQIVYRTTDGGVAFYFLDSKYGWLELMSGGHSQSGELFHTEDGGMHWFEVSGYGTNRPNQLPFGGSNYFRDTVHGWTGRSSDQWGNYPDNLWLVKTRDGGKTWFHQNLPFPEDCKSNWKFIHAPQFFDTKNGVLPVTFSHPKNAFMLYITEDGGETWKQTKMLDNIGDGYAMAVTFKDRNHGWAFGGDRSKLYKTTDGGTSWAEITPNIYLTNTSQIQFVTDKIGFLLTNNNHLYKTIDGGENWVQI</sequence>
<gene>
    <name evidence="1" type="ORF">ACFO8Q_03865</name>
</gene>
<protein>
    <recommendedName>
        <fullName evidence="3">Photosynthesis system II assembly factor Ycf48/Hcf136-like domain-containing protein</fullName>
    </recommendedName>
</protein>
<organism evidence="1 2">
    <name type="scientific">Effusibacillus consociatus</name>
    <dbReference type="NCBI Taxonomy" id="1117041"/>
    <lineage>
        <taxon>Bacteria</taxon>
        <taxon>Bacillati</taxon>
        <taxon>Bacillota</taxon>
        <taxon>Bacilli</taxon>
        <taxon>Bacillales</taxon>
        <taxon>Alicyclobacillaceae</taxon>
        <taxon>Effusibacillus</taxon>
    </lineage>
</organism>
<dbReference type="PANTHER" id="PTHR47199:SF2">
    <property type="entry name" value="PHOTOSYSTEM II STABILITY_ASSEMBLY FACTOR HCF136, CHLOROPLASTIC"/>
    <property type="match status" value="1"/>
</dbReference>
<reference evidence="2" key="1">
    <citation type="journal article" date="2019" name="Int. J. Syst. Evol. Microbiol.">
        <title>The Global Catalogue of Microorganisms (GCM) 10K type strain sequencing project: providing services to taxonomists for standard genome sequencing and annotation.</title>
        <authorList>
            <consortium name="The Broad Institute Genomics Platform"/>
            <consortium name="The Broad Institute Genome Sequencing Center for Infectious Disease"/>
            <person name="Wu L."/>
            <person name="Ma J."/>
        </authorList>
    </citation>
    <scope>NUCLEOTIDE SEQUENCE [LARGE SCALE GENOMIC DNA]</scope>
    <source>
        <strain evidence="2">WYCCWR 12678</strain>
    </source>
</reference>